<dbReference type="InterPro" id="IPR011333">
    <property type="entry name" value="SKP1/BTB/POZ_sf"/>
</dbReference>
<organism evidence="4 5">
    <name type="scientific">Clavelina lepadiformis</name>
    <name type="common">Light-bulb sea squirt</name>
    <name type="synonym">Ascidia lepadiformis</name>
    <dbReference type="NCBI Taxonomy" id="159417"/>
    <lineage>
        <taxon>Eukaryota</taxon>
        <taxon>Metazoa</taxon>
        <taxon>Chordata</taxon>
        <taxon>Tunicata</taxon>
        <taxon>Ascidiacea</taxon>
        <taxon>Aplousobranchia</taxon>
        <taxon>Clavelinidae</taxon>
        <taxon>Clavelina</taxon>
    </lineage>
</organism>
<dbReference type="Gene3D" id="3.30.710.10">
    <property type="entry name" value="Potassium Channel Kv1.1, Chain A"/>
    <property type="match status" value="1"/>
</dbReference>
<dbReference type="Pfam" id="PF00651">
    <property type="entry name" value="BTB"/>
    <property type="match status" value="1"/>
</dbReference>
<dbReference type="CDD" id="cd18186">
    <property type="entry name" value="BTB_POZ_ZBTB_KLHL-like"/>
    <property type="match status" value="1"/>
</dbReference>
<accession>A0ABP0GQ02</accession>
<dbReference type="SMART" id="SM00612">
    <property type="entry name" value="Kelch"/>
    <property type="match status" value="4"/>
</dbReference>
<keyword evidence="1" id="KW-0880">Kelch repeat</keyword>
<evidence type="ECO:0000256" key="2">
    <source>
        <dbReference type="ARBA" id="ARBA00022737"/>
    </source>
</evidence>
<proteinExistence type="predicted"/>
<dbReference type="PROSITE" id="PS50097">
    <property type="entry name" value="BTB"/>
    <property type="match status" value="1"/>
</dbReference>
<sequence length="586" mass="67364">MAWLNFFDDYDLFDEFDVPYSYGDRYLFRDYSDEDTDFSDCSYPAYEEKLYNRSKKEKATGVWQYLNEDRKTSKTLCDFTIIVASEEFRVHKCVLVPHSEYFKTLLSSDLHDNCKNSTNIIGIPVDIMKIIVDGLYSDDDLLTCDNVGDVLAAADFLQIPLIKAECTDFIVANSNEDTLLADWILLNKYNAMSQSIARRVDFSINLSSSNKINELEFHDFESFLDLKADNNGMDLLKCITSWTEHRKNERKEYFPKLFDRIKLQQLKTKYLNEAERSNKLVKEDYPEILAKISEIKRSRFTEDCSSNHIAITLKRDEFGHQSEYTVFDATEKSLSQTKSSDTDYHPVYYPGKENSVVIAQGDKLFAIGGTRPQISRSSTEFWCNCIQTASVTKWIRLRDLSVGRRKFGCTILEGCIYVAGGLEHNSRWLSSVEAYDIDDKMWVWTPSMLQKREGLTLVSFNGCLYAMGGTPNQSRVLRCVECYDGEIWRRIAPMKKTRTDFAAVVLNNHIYAIGGKTRGDSTTASVEKYDPSAKVWIYVASMHKPRSDHTACVSNGNIYVVNSKDHSDVEVYDSVKNCWMLLQLDK</sequence>
<protein>
    <recommendedName>
        <fullName evidence="3">BTB domain-containing protein</fullName>
    </recommendedName>
</protein>
<dbReference type="InterPro" id="IPR011043">
    <property type="entry name" value="Gal_Oxase/kelch_b-propeller"/>
</dbReference>
<feature type="domain" description="BTB" evidence="3">
    <location>
        <begin position="77"/>
        <end position="144"/>
    </location>
</feature>
<name>A0ABP0GQ02_CLALP</name>
<dbReference type="Proteomes" id="UP001642483">
    <property type="component" value="Unassembled WGS sequence"/>
</dbReference>
<dbReference type="InterPro" id="IPR011705">
    <property type="entry name" value="BACK"/>
</dbReference>
<dbReference type="InterPro" id="IPR006652">
    <property type="entry name" value="Kelch_1"/>
</dbReference>
<dbReference type="Gene3D" id="1.25.40.420">
    <property type="match status" value="1"/>
</dbReference>
<dbReference type="PANTHER" id="PTHR45632">
    <property type="entry name" value="LD33804P"/>
    <property type="match status" value="1"/>
</dbReference>
<comment type="caution">
    <text evidence="4">The sequence shown here is derived from an EMBL/GenBank/DDBJ whole genome shotgun (WGS) entry which is preliminary data.</text>
</comment>
<dbReference type="InterPro" id="IPR015915">
    <property type="entry name" value="Kelch-typ_b-propeller"/>
</dbReference>
<evidence type="ECO:0000259" key="3">
    <source>
        <dbReference type="PROSITE" id="PS50097"/>
    </source>
</evidence>
<dbReference type="PIRSF" id="PIRSF037037">
    <property type="entry name" value="Kelch-like_protein_gigaxonin"/>
    <property type="match status" value="1"/>
</dbReference>
<evidence type="ECO:0000313" key="4">
    <source>
        <dbReference type="EMBL" id="CAK8692956.1"/>
    </source>
</evidence>
<dbReference type="InterPro" id="IPR017096">
    <property type="entry name" value="BTB-kelch_protein"/>
</dbReference>
<dbReference type="Pfam" id="PF01344">
    <property type="entry name" value="Kelch_1"/>
    <property type="match status" value="4"/>
</dbReference>
<dbReference type="EMBL" id="CAWYQH010000130">
    <property type="protein sequence ID" value="CAK8692956.1"/>
    <property type="molecule type" value="Genomic_DNA"/>
</dbReference>
<dbReference type="SUPFAM" id="SSF50965">
    <property type="entry name" value="Galactose oxidase, central domain"/>
    <property type="match status" value="1"/>
</dbReference>
<dbReference type="SUPFAM" id="SSF54695">
    <property type="entry name" value="POZ domain"/>
    <property type="match status" value="1"/>
</dbReference>
<reference evidence="4 5" key="1">
    <citation type="submission" date="2024-02" db="EMBL/GenBank/DDBJ databases">
        <authorList>
            <person name="Daric V."/>
            <person name="Darras S."/>
        </authorList>
    </citation>
    <scope>NUCLEOTIDE SEQUENCE [LARGE SCALE GENOMIC DNA]</scope>
</reference>
<dbReference type="InterPro" id="IPR000210">
    <property type="entry name" value="BTB/POZ_dom"/>
</dbReference>
<gene>
    <name evidence="4" type="ORF">CVLEPA_LOCUS26185</name>
</gene>
<dbReference type="Gene3D" id="2.120.10.80">
    <property type="entry name" value="Kelch-type beta propeller"/>
    <property type="match status" value="1"/>
</dbReference>
<dbReference type="SMART" id="SM00225">
    <property type="entry name" value="BTB"/>
    <property type="match status" value="1"/>
</dbReference>
<keyword evidence="5" id="KW-1185">Reference proteome</keyword>
<dbReference type="PANTHER" id="PTHR45632:SF3">
    <property type="entry name" value="KELCH-LIKE PROTEIN 32"/>
    <property type="match status" value="1"/>
</dbReference>
<keyword evidence="2" id="KW-0677">Repeat</keyword>
<evidence type="ECO:0000313" key="5">
    <source>
        <dbReference type="Proteomes" id="UP001642483"/>
    </source>
</evidence>
<dbReference type="Pfam" id="PF07707">
    <property type="entry name" value="BACK"/>
    <property type="match status" value="1"/>
</dbReference>
<evidence type="ECO:0000256" key="1">
    <source>
        <dbReference type="ARBA" id="ARBA00022441"/>
    </source>
</evidence>